<dbReference type="EMBL" id="CP023434">
    <property type="protein sequence ID" value="AXY25529.1"/>
    <property type="molecule type" value="Genomic_DNA"/>
</dbReference>
<proteinExistence type="predicted"/>
<accession>A0A347WKC2</accession>
<protein>
    <submittedName>
        <fullName evidence="1">Uncharacterized protein</fullName>
    </submittedName>
</protein>
<gene>
    <name evidence="1" type="ORF">CL176_05715</name>
</gene>
<evidence type="ECO:0000313" key="1">
    <source>
        <dbReference type="EMBL" id="AXY25529.1"/>
    </source>
</evidence>
<dbReference type="KEGG" id="abae:CL176_05715"/>
<dbReference type="Proteomes" id="UP000263232">
    <property type="component" value="Chromosome"/>
</dbReference>
<sequence length="98" mass="11521">MLLENSVIDYLDSTSEVPTELHDQLLSAIYDIELDFAIGFEYFSEKPKDLAKIQNQYNKLVDYAEDLCQLLLELFESKPIESREFEDIVETYDIILNY</sequence>
<organism evidence="1 2">
    <name type="scientific">Suicoccus acidiformans</name>
    <dbReference type="NCBI Taxonomy" id="2036206"/>
    <lineage>
        <taxon>Bacteria</taxon>
        <taxon>Bacillati</taxon>
        <taxon>Bacillota</taxon>
        <taxon>Bacilli</taxon>
        <taxon>Lactobacillales</taxon>
        <taxon>Aerococcaceae</taxon>
        <taxon>Suicoccus</taxon>
    </lineage>
</organism>
<name>A0A347WKC2_9LACT</name>
<dbReference type="AlphaFoldDB" id="A0A347WKC2"/>
<keyword evidence="2" id="KW-1185">Reference proteome</keyword>
<dbReference type="OrthoDB" id="9849071at2"/>
<dbReference type="RefSeq" id="WP_118990431.1">
    <property type="nucleotide sequence ID" value="NZ_CP023434.1"/>
</dbReference>
<evidence type="ECO:0000313" key="2">
    <source>
        <dbReference type="Proteomes" id="UP000263232"/>
    </source>
</evidence>
<reference evidence="1 2" key="1">
    <citation type="submission" date="2017-09" db="EMBL/GenBank/DDBJ databases">
        <title>Complete genome sequence of Oxytococcus suis strain ZY16052.</title>
        <authorList>
            <person name="Li F."/>
        </authorList>
    </citation>
    <scope>NUCLEOTIDE SEQUENCE [LARGE SCALE GENOMIC DNA]</scope>
    <source>
        <strain evidence="1 2">ZY16052</strain>
    </source>
</reference>